<accession>A0A0E9XKC2</accession>
<name>A0A0E9XKC2_ANGAN</name>
<dbReference type="EMBL" id="GBXM01006434">
    <property type="protein sequence ID" value="JAI02144.1"/>
    <property type="molecule type" value="Transcribed_RNA"/>
</dbReference>
<evidence type="ECO:0000313" key="2">
    <source>
        <dbReference type="EMBL" id="JAI02144.1"/>
    </source>
</evidence>
<dbReference type="AlphaFoldDB" id="A0A0E9XKC2"/>
<sequence length="171" mass="19552">MKDLQSQRIHFSAVTHTKFSLPSTFPANSCWSSVHLTTSFPLFSSTTTSLLKPPPCETRHLSPRCSCSWRKKSTSDSNSRRQYLRRSWVARGCSLLPVGFLAPQAKPCSSKEWREKIGDWRGSKCDKATQKREYETCGEDDGLSPKSTENYLRNPQKETYLKPHHQPQQDS</sequence>
<evidence type="ECO:0000256" key="1">
    <source>
        <dbReference type="SAM" id="MobiDB-lite"/>
    </source>
</evidence>
<reference evidence="2" key="2">
    <citation type="journal article" date="2015" name="Fish Shellfish Immunol.">
        <title>Early steps in the European eel (Anguilla anguilla)-Vibrio vulnificus interaction in the gills: Role of the RtxA13 toxin.</title>
        <authorList>
            <person name="Callol A."/>
            <person name="Pajuelo D."/>
            <person name="Ebbesson L."/>
            <person name="Teles M."/>
            <person name="MacKenzie S."/>
            <person name="Amaro C."/>
        </authorList>
    </citation>
    <scope>NUCLEOTIDE SEQUENCE</scope>
</reference>
<protein>
    <submittedName>
        <fullName evidence="2">Uncharacterized protein</fullName>
    </submittedName>
</protein>
<feature type="region of interest" description="Disordered" evidence="1">
    <location>
        <begin position="124"/>
        <end position="171"/>
    </location>
</feature>
<proteinExistence type="predicted"/>
<reference evidence="2" key="1">
    <citation type="submission" date="2014-11" db="EMBL/GenBank/DDBJ databases">
        <authorList>
            <person name="Amaro Gonzalez C."/>
        </authorList>
    </citation>
    <scope>NUCLEOTIDE SEQUENCE</scope>
</reference>
<organism evidence="2">
    <name type="scientific">Anguilla anguilla</name>
    <name type="common">European freshwater eel</name>
    <name type="synonym">Muraena anguilla</name>
    <dbReference type="NCBI Taxonomy" id="7936"/>
    <lineage>
        <taxon>Eukaryota</taxon>
        <taxon>Metazoa</taxon>
        <taxon>Chordata</taxon>
        <taxon>Craniata</taxon>
        <taxon>Vertebrata</taxon>
        <taxon>Euteleostomi</taxon>
        <taxon>Actinopterygii</taxon>
        <taxon>Neopterygii</taxon>
        <taxon>Teleostei</taxon>
        <taxon>Anguilliformes</taxon>
        <taxon>Anguillidae</taxon>
        <taxon>Anguilla</taxon>
    </lineage>
</organism>
<feature type="compositionally biased region" description="Basic and acidic residues" evidence="1">
    <location>
        <begin position="124"/>
        <end position="135"/>
    </location>
</feature>